<name>A0A484H551_9ZZZZ</name>
<protein>
    <submittedName>
        <fullName evidence="1">Uncharacterized protein</fullName>
    </submittedName>
</protein>
<reference evidence="1" key="1">
    <citation type="submission" date="2018-10" db="EMBL/GenBank/DDBJ databases">
        <authorList>
            <person name="Gruber-Vodicka H."/>
            <person name="Jaeckle O."/>
        </authorList>
    </citation>
    <scope>NUCLEOTIDE SEQUENCE</scope>
</reference>
<sequence>MELIPVSSAGGVILEESERLQSATQCTYPMHWGVAAAAVESGSQCHCLYCMMSVDSSR</sequence>
<organism evidence="1">
    <name type="scientific">invertebrate metagenome</name>
    <dbReference type="NCBI Taxonomy" id="1711999"/>
    <lineage>
        <taxon>unclassified sequences</taxon>
        <taxon>metagenomes</taxon>
        <taxon>organismal metagenomes</taxon>
    </lineage>
</organism>
<evidence type="ECO:0000313" key="1">
    <source>
        <dbReference type="EMBL" id="VBB68989.1"/>
    </source>
</evidence>
<proteinExistence type="predicted"/>
<accession>A0A484H551</accession>
<dbReference type="AlphaFoldDB" id="A0A484H551"/>
<gene>
    <name evidence="1" type="ORF">RIEGSTA812A_PEG_462</name>
</gene>
<dbReference type="EMBL" id="LR026963">
    <property type="protein sequence ID" value="VBB68989.1"/>
    <property type="molecule type" value="Genomic_DNA"/>
</dbReference>